<name>A0A9D2F979_9ENTE</name>
<keyword evidence="3" id="KW-0804">Transcription</keyword>
<evidence type="ECO:0000256" key="1">
    <source>
        <dbReference type="ARBA" id="ARBA00023015"/>
    </source>
</evidence>
<dbReference type="Pfam" id="PF12833">
    <property type="entry name" value="HTH_18"/>
    <property type="match status" value="1"/>
</dbReference>
<dbReference type="PANTHER" id="PTHR43280">
    <property type="entry name" value="ARAC-FAMILY TRANSCRIPTIONAL REGULATOR"/>
    <property type="match status" value="1"/>
</dbReference>
<sequence length="319" mass="37567">MSNEFELIEHNQARGVHAFLIDINYRRPHLHTDLEWIYVIEGQLILTIDNEQLKVEKDQLILINSCQLHELIAKETAKLLILQLNTKEFDAFFPQINELSFAQKVLSQTENPHFSALRFYFFKTCQAFFEEQTYFALQCHGYASLALAEVMQCANFELIPENKQSAHLVRQERIRRISQYIYQHYHEKLLLNDIAEQEELSVNYLSHFFQQNFGLSFQNYLNLIRSEKAYYLLNNTEHSILAISEMTGFSDVRYLNKAFKATYHLSPKDYRKQQKIDPILSTGPQSGEQQMIYPKLDSARFMQKQFSEFADFEVASTSK</sequence>
<dbReference type="InterPro" id="IPR011051">
    <property type="entry name" value="RmlC_Cupin_sf"/>
</dbReference>
<feature type="domain" description="HTH araC/xylS-type" evidence="4">
    <location>
        <begin position="175"/>
        <end position="273"/>
    </location>
</feature>
<gene>
    <name evidence="5" type="ORF">IAA20_10380</name>
</gene>
<keyword evidence="2" id="KW-0238">DNA-binding</keyword>
<proteinExistence type="predicted"/>
<evidence type="ECO:0000313" key="6">
    <source>
        <dbReference type="Proteomes" id="UP000824063"/>
    </source>
</evidence>
<dbReference type="PANTHER" id="PTHR43280:SF34">
    <property type="entry name" value="ARAC-FAMILY TRANSCRIPTIONAL REGULATOR"/>
    <property type="match status" value="1"/>
</dbReference>
<reference evidence="5" key="2">
    <citation type="submission" date="2021-04" db="EMBL/GenBank/DDBJ databases">
        <authorList>
            <person name="Gilroy R."/>
        </authorList>
    </citation>
    <scope>NUCLEOTIDE SEQUENCE</scope>
    <source>
        <strain evidence="5">CHK172-16539</strain>
    </source>
</reference>
<evidence type="ECO:0000256" key="2">
    <source>
        <dbReference type="ARBA" id="ARBA00023125"/>
    </source>
</evidence>
<dbReference type="InterPro" id="IPR018060">
    <property type="entry name" value="HTH_AraC"/>
</dbReference>
<dbReference type="PROSITE" id="PS01124">
    <property type="entry name" value="HTH_ARAC_FAMILY_2"/>
    <property type="match status" value="1"/>
</dbReference>
<dbReference type="Pfam" id="PF07883">
    <property type="entry name" value="Cupin_2"/>
    <property type="match status" value="1"/>
</dbReference>
<dbReference type="GO" id="GO:0003700">
    <property type="term" value="F:DNA-binding transcription factor activity"/>
    <property type="evidence" value="ECO:0007669"/>
    <property type="project" value="InterPro"/>
</dbReference>
<dbReference type="SUPFAM" id="SSF46689">
    <property type="entry name" value="Homeodomain-like"/>
    <property type="match status" value="2"/>
</dbReference>
<dbReference type="InterPro" id="IPR014710">
    <property type="entry name" value="RmlC-like_jellyroll"/>
</dbReference>
<dbReference type="InterPro" id="IPR009057">
    <property type="entry name" value="Homeodomain-like_sf"/>
</dbReference>
<evidence type="ECO:0000256" key="3">
    <source>
        <dbReference type="ARBA" id="ARBA00023163"/>
    </source>
</evidence>
<reference evidence="5" key="1">
    <citation type="journal article" date="2021" name="PeerJ">
        <title>Extensive microbial diversity within the chicken gut microbiome revealed by metagenomics and culture.</title>
        <authorList>
            <person name="Gilroy R."/>
            <person name="Ravi A."/>
            <person name="Getino M."/>
            <person name="Pursley I."/>
            <person name="Horton D.L."/>
            <person name="Alikhan N.F."/>
            <person name="Baker D."/>
            <person name="Gharbi K."/>
            <person name="Hall N."/>
            <person name="Watson M."/>
            <person name="Adriaenssens E.M."/>
            <person name="Foster-Nyarko E."/>
            <person name="Jarju S."/>
            <person name="Secka A."/>
            <person name="Antonio M."/>
            <person name="Oren A."/>
            <person name="Chaudhuri R.R."/>
            <person name="La Ragione R."/>
            <person name="Hildebrand F."/>
            <person name="Pallen M.J."/>
        </authorList>
    </citation>
    <scope>NUCLEOTIDE SEQUENCE</scope>
    <source>
        <strain evidence="5">CHK172-16539</strain>
    </source>
</reference>
<organism evidence="5 6">
    <name type="scientific">Candidatus Enterococcus avicola</name>
    <dbReference type="NCBI Taxonomy" id="2838561"/>
    <lineage>
        <taxon>Bacteria</taxon>
        <taxon>Bacillati</taxon>
        <taxon>Bacillota</taxon>
        <taxon>Bacilli</taxon>
        <taxon>Lactobacillales</taxon>
        <taxon>Enterococcaceae</taxon>
        <taxon>Enterococcus</taxon>
    </lineage>
</organism>
<dbReference type="InterPro" id="IPR013096">
    <property type="entry name" value="Cupin_2"/>
</dbReference>
<dbReference type="AlphaFoldDB" id="A0A9D2F979"/>
<dbReference type="Gene3D" id="2.60.120.10">
    <property type="entry name" value="Jelly Rolls"/>
    <property type="match status" value="1"/>
</dbReference>
<dbReference type="GO" id="GO:0043565">
    <property type="term" value="F:sequence-specific DNA binding"/>
    <property type="evidence" value="ECO:0007669"/>
    <property type="project" value="InterPro"/>
</dbReference>
<protein>
    <submittedName>
        <fullName evidence="5">AraC family transcriptional regulator</fullName>
    </submittedName>
</protein>
<comment type="caution">
    <text evidence="5">The sequence shown here is derived from an EMBL/GenBank/DDBJ whole genome shotgun (WGS) entry which is preliminary data.</text>
</comment>
<accession>A0A9D2F979</accession>
<dbReference type="Proteomes" id="UP000824063">
    <property type="component" value="Unassembled WGS sequence"/>
</dbReference>
<keyword evidence="1" id="KW-0805">Transcription regulation</keyword>
<dbReference type="Gene3D" id="1.10.10.60">
    <property type="entry name" value="Homeodomain-like"/>
    <property type="match status" value="2"/>
</dbReference>
<dbReference type="EMBL" id="DXBN01000242">
    <property type="protein sequence ID" value="HIZ54333.1"/>
    <property type="molecule type" value="Genomic_DNA"/>
</dbReference>
<dbReference type="SMART" id="SM00342">
    <property type="entry name" value="HTH_ARAC"/>
    <property type="match status" value="1"/>
</dbReference>
<evidence type="ECO:0000259" key="4">
    <source>
        <dbReference type="PROSITE" id="PS01124"/>
    </source>
</evidence>
<dbReference type="SUPFAM" id="SSF51182">
    <property type="entry name" value="RmlC-like cupins"/>
    <property type="match status" value="1"/>
</dbReference>
<evidence type="ECO:0000313" key="5">
    <source>
        <dbReference type="EMBL" id="HIZ54333.1"/>
    </source>
</evidence>